<organism evidence="8 9">
    <name type="scientific">Novosphingobium umbonatum</name>
    <dbReference type="NCBI Taxonomy" id="1908524"/>
    <lineage>
        <taxon>Bacteria</taxon>
        <taxon>Pseudomonadati</taxon>
        <taxon>Pseudomonadota</taxon>
        <taxon>Alphaproteobacteria</taxon>
        <taxon>Sphingomonadales</taxon>
        <taxon>Sphingomonadaceae</taxon>
        <taxon>Novosphingobium</taxon>
    </lineage>
</organism>
<reference evidence="8 9" key="1">
    <citation type="submission" date="2019-01" db="EMBL/GenBank/DDBJ databases">
        <authorList>
            <person name="Chen W.-M."/>
        </authorList>
    </citation>
    <scope>NUCLEOTIDE SEQUENCE [LARGE SCALE GENOMIC DNA]</scope>
    <source>
        <strain evidence="8 9">FSY-9</strain>
    </source>
</reference>
<comment type="caution">
    <text evidence="8">The sequence shown here is derived from an EMBL/GenBank/DDBJ whole genome shotgun (WGS) entry which is preliminary data.</text>
</comment>
<dbReference type="InterPro" id="IPR032466">
    <property type="entry name" value="Metal_Hydrolase"/>
</dbReference>
<feature type="domain" description="Adenosine deaminase" evidence="7">
    <location>
        <begin position="225"/>
        <end position="442"/>
    </location>
</feature>
<evidence type="ECO:0000313" key="9">
    <source>
        <dbReference type="Proteomes" id="UP000282837"/>
    </source>
</evidence>
<accession>A0A3S2VR43</accession>
<dbReference type="GO" id="GO:0004000">
    <property type="term" value="F:adenosine deaminase activity"/>
    <property type="evidence" value="ECO:0007669"/>
    <property type="project" value="TreeGrafter"/>
</dbReference>
<proteinExistence type="inferred from homology"/>
<dbReference type="OrthoDB" id="105475at2"/>
<evidence type="ECO:0000256" key="1">
    <source>
        <dbReference type="ARBA" id="ARBA00001947"/>
    </source>
</evidence>
<evidence type="ECO:0000259" key="7">
    <source>
        <dbReference type="Pfam" id="PF00962"/>
    </source>
</evidence>
<keyword evidence="5" id="KW-0378">Hydrolase</keyword>
<dbReference type="PANTHER" id="PTHR11409">
    <property type="entry name" value="ADENOSINE DEAMINASE"/>
    <property type="match status" value="1"/>
</dbReference>
<keyword evidence="4" id="KW-0479">Metal-binding</keyword>
<dbReference type="GO" id="GO:0046872">
    <property type="term" value="F:metal ion binding"/>
    <property type="evidence" value="ECO:0007669"/>
    <property type="project" value="UniProtKB-KW"/>
</dbReference>
<evidence type="ECO:0000256" key="5">
    <source>
        <dbReference type="ARBA" id="ARBA00022801"/>
    </source>
</evidence>
<dbReference type="Pfam" id="PF00962">
    <property type="entry name" value="A_deaminase"/>
    <property type="match status" value="1"/>
</dbReference>
<gene>
    <name evidence="8" type="ORF">EOE18_15470</name>
</gene>
<comment type="similarity">
    <text evidence="2">Belongs to the metallo-dependent hydrolases superfamily. Adenosine and AMP deaminases family.</text>
</comment>
<dbReference type="Proteomes" id="UP000282837">
    <property type="component" value="Unassembled WGS sequence"/>
</dbReference>
<keyword evidence="6" id="KW-0862">Zinc</keyword>
<protein>
    <recommendedName>
        <fullName evidence="3">adenosine deaminase</fullName>
        <ecNumber evidence="3">3.5.4.4</ecNumber>
    </recommendedName>
</protein>
<evidence type="ECO:0000313" key="8">
    <source>
        <dbReference type="EMBL" id="RVU03517.1"/>
    </source>
</evidence>
<dbReference type="GO" id="GO:0005829">
    <property type="term" value="C:cytosol"/>
    <property type="evidence" value="ECO:0007669"/>
    <property type="project" value="TreeGrafter"/>
</dbReference>
<evidence type="ECO:0000256" key="4">
    <source>
        <dbReference type="ARBA" id="ARBA00022723"/>
    </source>
</evidence>
<dbReference type="InterPro" id="IPR001365">
    <property type="entry name" value="A_deaminase_dom"/>
</dbReference>
<dbReference type="GO" id="GO:0006154">
    <property type="term" value="P:adenosine catabolic process"/>
    <property type="evidence" value="ECO:0007669"/>
    <property type="project" value="TreeGrafter"/>
</dbReference>
<dbReference type="RefSeq" id="WP_127711168.1">
    <property type="nucleotide sequence ID" value="NZ_SACO01000014.1"/>
</dbReference>
<evidence type="ECO:0000256" key="3">
    <source>
        <dbReference type="ARBA" id="ARBA00012784"/>
    </source>
</evidence>
<dbReference type="EC" id="3.5.4.4" evidence="3"/>
<dbReference type="AlphaFoldDB" id="A0A3S2VR43"/>
<dbReference type="EMBL" id="SACO01000014">
    <property type="protein sequence ID" value="RVU03517.1"/>
    <property type="molecule type" value="Genomic_DNA"/>
</dbReference>
<dbReference type="GO" id="GO:0046103">
    <property type="term" value="P:inosine biosynthetic process"/>
    <property type="evidence" value="ECO:0007669"/>
    <property type="project" value="TreeGrafter"/>
</dbReference>
<name>A0A3S2VR43_9SPHN</name>
<dbReference type="PANTHER" id="PTHR11409:SF43">
    <property type="entry name" value="ADENOSINE DEAMINASE"/>
    <property type="match status" value="1"/>
</dbReference>
<dbReference type="Gene3D" id="3.20.20.140">
    <property type="entry name" value="Metal-dependent hydrolases"/>
    <property type="match status" value="1"/>
</dbReference>
<keyword evidence="9" id="KW-1185">Reference proteome</keyword>
<comment type="cofactor">
    <cofactor evidence="1">
        <name>Zn(2+)</name>
        <dbReference type="ChEBI" id="CHEBI:29105"/>
    </cofactor>
</comment>
<evidence type="ECO:0000256" key="2">
    <source>
        <dbReference type="ARBA" id="ARBA00006676"/>
    </source>
</evidence>
<dbReference type="GO" id="GO:0043103">
    <property type="term" value="P:hypoxanthine salvage"/>
    <property type="evidence" value="ECO:0007669"/>
    <property type="project" value="TreeGrafter"/>
</dbReference>
<dbReference type="SUPFAM" id="SSF51556">
    <property type="entry name" value="Metallo-dependent hydrolases"/>
    <property type="match status" value="1"/>
</dbReference>
<evidence type="ECO:0000256" key="6">
    <source>
        <dbReference type="ARBA" id="ARBA00022833"/>
    </source>
</evidence>
<sequence>MAGLAVAAHAAPAGKPAASGEQAVAAIMAKLADDPLALHQFLRPMPKGGDLHNHLSGAIWAEDYIAWGAQAGYCASADGLTVVPPPCPAERALSLPQPQGSDAPSRLIDSFSTRGWQLGVGRNERSGHDQFFQTFGQFAPIAHIATGKMLASVRRNAALEQVSYLELDHNTNALSAHVMQAPAKGMTEAEIPALYAEELAALGPVMDKAQVELTGDEAEAERLLACQSAAPQSACKVKVHYLWQAMRALPARQVFRSLVAAFAMADRDPRYVGINIVMPEDAELALADYDLHMAMIRFLSAKYPKVRRTLHAGELAPGLVAPQHMQDHIAKALAAGAERIGHGVDIGYEANSRQTLAQMARHHVAVEINLSSNDVILGVKGKDHPLGLYRRAGVPFVLSTDDAGVLRTDMTREYVRAVREQGLTYGELKQAARASLEYSFLRGPGLWAGGRIGTAVAGCKVSFAVESCKKLLDASEKAKAQADLETRLAAFERGAIAMAAPKSTGIAP</sequence>
<dbReference type="InterPro" id="IPR006330">
    <property type="entry name" value="Ado/ade_deaminase"/>
</dbReference>